<dbReference type="EMBL" id="BJNZ01000001">
    <property type="protein sequence ID" value="GED08022.1"/>
    <property type="molecule type" value="Genomic_DNA"/>
</dbReference>
<gene>
    <name evidence="9" type="ORF">CCE02nite_00210</name>
</gene>
<name>A0A4Y4DRP9_CELCE</name>
<dbReference type="AlphaFoldDB" id="A0A4Y4DRP9"/>
<evidence type="ECO:0000259" key="8">
    <source>
        <dbReference type="SMART" id="SM00387"/>
    </source>
</evidence>
<sequence>MRRPAVRTVGDGSQGRSPVHPPSRRRRGSLRARLLVALWIPVLVVACGAGWIIKDRASEHEQSRAAEHMVSIAPRLVAFDVALERESRAVLELPGPTAERAQHETDTALAALLNDMRPLADTLPEDVAQHAEGLIARNGPERLDLRERAAHGDAGAAELATAYARMRHEVATLPALLARGLTDRALARELDALSAVNVLAVDASTWDLLARAGAASGAPDLLADAASRTAALRSARAAEQAVQDVSEPPAIPALVPSEDGGPAGYGAYAAGLREAQDHLADRSAEAARAATRASLTTVVAAGLIALVTVTGLAVAAPTLARSVIRPLEELAARTEESVAALPMRLRWIEEGRTVVDAGQQTSPATGDDEVGRVSRRIDELVTTTVEMATAQARRRASLKEALCTVAQRESSLVQRQLALLDEFERYEEDPVVLSRLFRLDHLATQLRRSCDSLLVIAGARTTRRSAPPMGLVDVLRSAASQVEQYARVDIVASCEPFVQGRMAGDLIHLFAEVLDNATTYSQPSTRVEVRVATDGACVVVRVRDHGIGFDGAALEKARARIAGPDDAMIDLGKLGLLVVGRLGERTGARTTIERPSVGEGTVVTTLLPPEVLDQAHAGTLSLRDVAGPWHQFDESAARPGVVTLYGQRAVVPLGDDQDQNRTAVRRTDLTDGSTS</sequence>
<dbReference type="Proteomes" id="UP000316659">
    <property type="component" value="Unassembled WGS sequence"/>
</dbReference>
<dbReference type="Gene3D" id="3.30.565.10">
    <property type="entry name" value="Histidine kinase-like ATPase, C-terminal domain"/>
    <property type="match status" value="1"/>
</dbReference>
<dbReference type="SMART" id="SM00387">
    <property type="entry name" value="HATPase_c"/>
    <property type="match status" value="1"/>
</dbReference>
<protein>
    <recommendedName>
        <fullName evidence="2">histidine kinase</fullName>
        <ecNumber evidence="2">2.7.13.3</ecNumber>
    </recommendedName>
</protein>
<evidence type="ECO:0000313" key="9">
    <source>
        <dbReference type="EMBL" id="GED08022.1"/>
    </source>
</evidence>
<dbReference type="Gene3D" id="6.10.340.10">
    <property type="match status" value="1"/>
</dbReference>
<reference evidence="9 10" key="1">
    <citation type="submission" date="2019-06" db="EMBL/GenBank/DDBJ databases">
        <title>Whole genome shotgun sequence of Cellulosimicrobium cellulans NBRC 15516.</title>
        <authorList>
            <person name="Hosoyama A."/>
            <person name="Uohara A."/>
            <person name="Ohji S."/>
            <person name="Ichikawa N."/>
        </authorList>
    </citation>
    <scope>NUCLEOTIDE SEQUENCE [LARGE SCALE GENOMIC DNA]</scope>
    <source>
        <strain evidence="9 10">NBRC 15516</strain>
    </source>
</reference>
<dbReference type="InterPro" id="IPR003594">
    <property type="entry name" value="HATPase_dom"/>
</dbReference>
<dbReference type="GO" id="GO:0005886">
    <property type="term" value="C:plasma membrane"/>
    <property type="evidence" value="ECO:0007669"/>
    <property type="project" value="TreeGrafter"/>
</dbReference>
<evidence type="ECO:0000256" key="3">
    <source>
        <dbReference type="ARBA" id="ARBA00022553"/>
    </source>
</evidence>
<proteinExistence type="predicted"/>
<dbReference type="PANTHER" id="PTHR45436:SF5">
    <property type="entry name" value="SENSOR HISTIDINE KINASE TRCS"/>
    <property type="match status" value="1"/>
</dbReference>
<evidence type="ECO:0000256" key="1">
    <source>
        <dbReference type="ARBA" id="ARBA00000085"/>
    </source>
</evidence>
<keyword evidence="7" id="KW-1133">Transmembrane helix</keyword>
<feature type="domain" description="Histidine kinase/HSP90-like ATPase" evidence="8">
    <location>
        <begin position="501"/>
        <end position="611"/>
    </location>
</feature>
<dbReference type="EC" id="2.7.13.3" evidence="2"/>
<dbReference type="InterPro" id="IPR036890">
    <property type="entry name" value="HATPase_C_sf"/>
</dbReference>
<evidence type="ECO:0000256" key="2">
    <source>
        <dbReference type="ARBA" id="ARBA00012438"/>
    </source>
</evidence>
<feature type="transmembrane region" description="Helical" evidence="7">
    <location>
        <begin position="34"/>
        <end position="53"/>
    </location>
</feature>
<evidence type="ECO:0000256" key="5">
    <source>
        <dbReference type="ARBA" id="ARBA00022777"/>
    </source>
</evidence>
<dbReference type="RefSeq" id="WP_141387008.1">
    <property type="nucleotide sequence ID" value="NZ_BJNZ01000001.1"/>
</dbReference>
<keyword evidence="5" id="KW-0418">Kinase</keyword>
<keyword evidence="7" id="KW-0812">Transmembrane</keyword>
<dbReference type="GO" id="GO:0004673">
    <property type="term" value="F:protein histidine kinase activity"/>
    <property type="evidence" value="ECO:0007669"/>
    <property type="project" value="UniProtKB-EC"/>
</dbReference>
<evidence type="ECO:0000256" key="6">
    <source>
        <dbReference type="SAM" id="MobiDB-lite"/>
    </source>
</evidence>
<dbReference type="GO" id="GO:0000160">
    <property type="term" value="P:phosphorelay signal transduction system"/>
    <property type="evidence" value="ECO:0007669"/>
    <property type="project" value="TreeGrafter"/>
</dbReference>
<dbReference type="SUPFAM" id="SSF55874">
    <property type="entry name" value="ATPase domain of HSP90 chaperone/DNA topoisomerase II/histidine kinase"/>
    <property type="match status" value="1"/>
</dbReference>
<dbReference type="InterPro" id="IPR050428">
    <property type="entry name" value="TCS_sensor_his_kinase"/>
</dbReference>
<dbReference type="Pfam" id="PF02518">
    <property type="entry name" value="HATPase_c"/>
    <property type="match status" value="1"/>
</dbReference>
<feature type="region of interest" description="Disordered" evidence="6">
    <location>
        <begin position="655"/>
        <end position="675"/>
    </location>
</feature>
<keyword evidence="4" id="KW-0808">Transferase</keyword>
<feature type="region of interest" description="Disordered" evidence="6">
    <location>
        <begin position="1"/>
        <end position="26"/>
    </location>
</feature>
<organism evidence="9 10">
    <name type="scientific">Cellulosimicrobium cellulans</name>
    <name type="common">Arthrobacter luteus</name>
    <dbReference type="NCBI Taxonomy" id="1710"/>
    <lineage>
        <taxon>Bacteria</taxon>
        <taxon>Bacillati</taxon>
        <taxon>Actinomycetota</taxon>
        <taxon>Actinomycetes</taxon>
        <taxon>Micrococcales</taxon>
        <taxon>Promicromonosporaceae</taxon>
        <taxon>Cellulosimicrobium</taxon>
    </lineage>
</organism>
<evidence type="ECO:0000256" key="7">
    <source>
        <dbReference type="SAM" id="Phobius"/>
    </source>
</evidence>
<comment type="caution">
    <text evidence="9">The sequence shown here is derived from an EMBL/GenBank/DDBJ whole genome shotgun (WGS) entry which is preliminary data.</text>
</comment>
<comment type="catalytic activity">
    <reaction evidence="1">
        <text>ATP + protein L-histidine = ADP + protein N-phospho-L-histidine.</text>
        <dbReference type="EC" id="2.7.13.3"/>
    </reaction>
</comment>
<keyword evidence="7" id="KW-0472">Membrane</keyword>
<evidence type="ECO:0000313" key="10">
    <source>
        <dbReference type="Proteomes" id="UP000316659"/>
    </source>
</evidence>
<dbReference type="PANTHER" id="PTHR45436">
    <property type="entry name" value="SENSOR HISTIDINE KINASE YKOH"/>
    <property type="match status" value="1"/>
</dbReference>
<evidence type="ECO:0000256" key="4">
    <source>
        <dbReference type="ARBA" id="ARBA00022679"/>
    </source>
</evidence>
<accession>A0A4Y4DRP9</accession>
<keyword evidence="3" id="KW-0597">Phosphoprotein</keyword>